<proteinExistence type="predicted"/>
<evidence type="ECO:0000313" key="2">
    <source>
        <dbReference type="Proteomes" id="UP000326570"/>
    </source>
</evidence>
<gene>
    <name evidence="1" type="ORF">F0P94_02055</name>
</gene>
<organism evidence="1 2">
    <name type="scientific">Adhaeribacter soli</name>
    <dbReference type="NCBI Taxonomy" id="2607655"/>
    <lineage>
        <taxon>Bacteria</taxon>
        <taxon>Pseudomonadati</taxon>
        <taxon>Bacteroidota</taxon>
        <taxon>Cytophagia</taxon>
        <taxon>Cytophagales</taxon>
        <taxon>Hymenobacteraceae</taxon>
        <taxon>Adhaeribacter</taxon>
    </lineage>
</organism>
<accession>A0A5N1JA48</accession>
<dbReference type="RefSeq" id="WP_150902031.1">
    <property type="nucleotide sequence ID" value="NZ_VTWT01000001.1"/>
</dbReference>
<sequence length="183" mass="21441">MKIILILLLNLIITLITNCQNVDLKYVHSSLKQAVKELQAQDIDTVFIYHAYCTGCESSNSTTNCNGFMDARILWKKQGKSYSQNVFCDGMKTKPILTNSKAFNFFLNNVNTLTERRTLPKGRFYPPVPVHHYGEDFYLVIKQKWYNTNLREPQRENKHWKQYSWIEPTIKLSDLNKAEVNKK</sequence>
<keyword evidence="2" id="KW-1185">Reference proteome</keyword>
<dbReference type="Proteomes" id="UP000326570">
    <property type="component" value="Unassembled WGS sequence"/>
</dbReference>
<name>A0A5N1JA48_9BACT</name>
<reference evidence="1 2" key="1">
    <citation type="submission" date="2019-09" db="EMBL/GenBank/DDBJ databases">
        <title>Genome sequence of Adhaeribacter sp. M2.</title>
        <authorList>
            <person name="Srinivasan S."/>
        </authorList>
    </citation>
    <scope>NUCLEOTIDE SEQUENCE [LARGE SCALE GENOMIC DNA]</scope>
    <source>
        <strain evidence="1 2">M2</strain>
    </source>
</reference>
<comment type="caution">
    <text evidence="1">The sequence shown here is derived from an EMBL/GenBank/DDBJ whole genome shotgun (WGS) entry which is preliminary data.</text>
</comment>
<dbReference type="EMBL" id="VTWT01000001">
    <property type="protein sequence ID" value="KAA9345888.1"/>
    <property type="molecule type" value="Genomic_DNA"/>
</dbReference>
<evidence type="ECO:0000313" key="1">
    <source>
        <dbReference type="EMBL" id="KAA9345888.1"/>
    </source>
</evidence>
<dbReference type="AlphaFoldDB" id="A0A5N1JA48"/>
<protein>
    <submittedName>
        <fullName evidence="1">Uncharacterized protein</fullName>
    </submittedName>
</protein>